<accession>A0A067DFT6</accession>
<reference evidence="3 4" key="1">
    <citation type="submission" date="2014-04" db="EMBL/GenBank/DDBJ databases">
        <authorList>
            <consortium name="International Citrus Genome Consortium"/>
            <person name="Gmitter F."/>
            <person name="Chen C."/>
            <person name="Farmerie W."/>
            <person name="Harkins T."/>
            <person name="Desany B."/>
            <person name="Mohiuddin M."/>
            <person name="Kodira C."/>
            <person name="Borodovsky M."/>
            <person name="Lomsadze A."/>
            <person name="Burns P."/>
            <person name="Jenkins J."/>
            <person name="Prochnik S."/>
            <person name="Shu S."/>
            <person name="Chapman J."/>
            <person name="Pitluck S."/>
            <person name="Schmutz J."/>
            <person name="Rokhsar D."/>
        </authorList>
    </citation>
    <scope>NUCLEOTIDE SEQUENCE</scope>
</reference>
<organism evidence="3 4">
    <name type="scientific">Citrus sinensis</name>
    <name type="common">Sweet orange</name>
    <name type="synonym">Citrus aurantium var. sinensis</name>
    <dbReference type="NCBI Taxonomy" id="2711"/>
    <lineage>
        <taxon>Eukaryota</taxon>
        <taxon>Viridiplantae</taxon>
        <taxon>Streptophyta</taxon>
        <taxon>Embryophyta</taxon>
        <taxon>Tracheophyta</taxon>
        <taxon>Spermatophyta</taxon>
        <taxon>Magnoliopsida</taxon>
        <taxon>eudicotyledons</taxon>
        <taxon>Gunneridae</taxon>
        <taxon>Pentapetalae</taxon>
        <taxon>rosids</taxon>
        <taxon>malvids</taxon>
        <taxon>Sapindales</taxon>
        <taxon>Rutaceae</taxon>
        <taxon>Aurantioideae</taxon>
        <taxon>Citrus</taxon>
    </lineage>
</organism>
<protein>
    <submittedName>
        <fullName evidence="3">Uncharacterized protein</fullName>
    </submittedName>
</protein>
<feature type="signal peptide" evidence="2">
    <location>
        <begin position="1"/>
        <end position="28"/>
    </location>
</feature>
<dbReference type="EMBL" id="KK790456">
    <property type="protein sequence ID" value="KDO37506.1"/>
    <property type="molecule type" value="Genomic_DNA"/>
</dbReference>
<name>A0A067DFT6_CITSI</name>
<dbReference type="Proteomes" id="UP000027120">
    <property type="component" value="Unassembled WGS sequence"/>
</dbReference>
<evidence type="ECO:0000256" key="2">
    <source>
        <dbReference type="SAM" id="SignalP"/>
    </source>
</evidence>
<feature type="region of interest" description="Disordered" evidence="1">
    <location>
        <begin position="32"/>
        <end position="72"/>
    </location>
</feature>
<gene>
    <name evidence="3" type="ORF">CISIN_1g035123mg</name>
</gene>
<sequence>MVSKNHFLFASMALLIVIGLLITSEVTAARELGGTPKSKPCNYNMTRGHARELGTSDDPQGHNNYPFNHGRR</sequence>
<proteinExistence type="predicted"/>
<evidence type="ECO:0000313" key="3">
    <source>
        <dbReference type="EMBL" id="KDO37506.1"/>
    </source>
</evidence>
<feature type="compositionally biased region" description="Polar residues" evidence="1">
    <location>
        <begin position="57"/>
        <end position="66"/>
    </location>
</feature>
<keyword evidence="2" id="KW-0732">Signal</keyword>
<evidence type="ECO:0000256" key="1">
    <source>
        <dbReference type="SAM" id="MobiDB-lite"/>
    </source>
</evidence>
<dbReference type="AlphaFoldDB" id="A0A067DFT6"/>
<keyword evidence="4" id="KW-1185">Reference proteome</keyword>
<feature type="chain" id="PRO_5001635535" evidence="2">
    <location>
        <begin position="29"/>
        <end position="72"/>
    </location>
</feature>
<evidence type="ECO:0000313" key="4">
    <source>
        <dbReference type="Proteomes" id="UP000027120"/>
    </source>
</evidence>